<evidence type="ECO:0000256" key="4">
    <source>
        <dbReference type="ARBA" id="ARBA00023163"/>
    </source>
</evidence>
<dbReference type="GO" id="GO:0006352">
    <property type="term" value="P:DNA-templated transcription initiation"/>
    <property type="evidence" value="ECO:0007669"/>
    <property type="project" value="InterPro"/>
</dbReference>
<dbReference type="SUPFAM" id="SSF88946">
    <property type="entry name" value="Sigma2 domain of RNA polymerase sigma factors"/>
    <property type="match status" value="1"/>
</dbReference>
<keyword evidence="4" id="KW-0804">Transcription</keyword>
<dbReference type="GO" id="GO:0016987">
    <property type="term" value="F:sigma factor activity"/>
    <property type="evidence" value="ECO:0007669"/>
    <property type="project" value="UniProtKB-KW"/>
</dbReference>
<dbReference type="STRING" id="297318.BK138_31280"/>
<evidence type="ECO:0000313" key="8">
    <source>
        <dbReference type="EMBL" id="OMF48840.1"/>
    </source>
</evidence>
<dbReference type="PANTHER" id="PTHR43133:SF60">
    <property type="entry name" value="RNA POLYMERASE SIGMA FACTOR SIGV"/>
    <property type="match status" value="1"/>
</dbReference>
<dbReference type="InterPro" id="IPR013249">
    <property type="entry name" value="RNA_pol_sigma70_r4_t2"/>
</dbReference>
<dbReference type="Gene3D" id="1.10.1740.10">
    <property type="match status" value="1"/>
</dbReference>
<evidence type="ECO:0000256" key="1">
    <source>
        <dbReference type="ARBA" id="ARBA00010641"/>
    </source>
</evidence>
<evidence type="ECO:0008006" key="10">
    <source>
        <dbReference type="Google" id="ProtNLM"/>
    </source>
</evidence>
<sequence length="188" mass="21644">MTDKELFETFNRDVYSFCYYMMQRREDAEDLCHETFIRALLADRSSIQDIRRWLIQIAANLCKNSLRRSKAGVIKEKLFSYRHLAAAPHSVEETVEGRELALELSRLYGRLPANIRMVMILRYINGLSQQEIADMIRVPLGTVKSRINKGLSLMRKYIAKPSCPLMKGENDDEPIQLGTDGTGHFTKA</sequence>
<dbReference type="PANTHER" id="PTHR43133">
    <property type="entry name" value="RNA POLYMERASE ECF-TYPE SIGMA FACTO"/>
    <property type="match status" value="1"/>
</dbReference>
<dbReference type="InterPro" id="IPR036388">
    <property type="entry name" value="WH-like_DNA-bd_sf"/>
</dbReference>
<feature type="domain" description="RNA polymerase sigma-70 region 2" evidence="6">
    <location>
        <begin position="6"/>
        <end position="70"/>
    </location>
</feature>
<feature type="region of interest" description="Disordered" evidence="5">
    <location>
        <begin position="169"/>
        <end position="188"/>
    </location>
</feature>
<keyword evidence="2" id="KW-0805">Transcription regulation</keyword>
<dbReference type="Proteomes" id="UP000187172">
    <property type="component" value="Unassembled WGS sequence"/>
</dbReference>
<dbReference type="InterPro" id="IPR014284">
    <property type="entry name" value="RNA_pol_sigma-70_dom"/>
</dbReference>
<dbReference type="GO" id="GO:0003677">
    <property type="term" value="F:DNA binding"/>
    <property type="evidence" value="ECO:0007669"/>
    <property type="project" value="InterPro"/>
</dbReference>
<evidence type="ECO:0000259" key="6">
    <source>
        <dbReference type="Pfam" id="PF04542"/>
    </source>
</evidence>
<comment type="similarity">
    <text evidence="1">Belongs to the sigma-70 factor family. ECF subfamily.</text>
</comment>
<dbReference type="RefSeq" id="WP_076175931.1">
    <property type="nucleotide sequence ID" value="NZ_MRTP01000016.1"/>
</dbReference>
<accession>A0A1R1EAM0</accession>
<evidence type="ECO:0000256" key="5">
    <source>
        <dbReference type="SAM" id="MobiDB-lite"/>
    </source>
</evidence>
<dbReference type="InterPro" id="IPR013324">
    <property type="entry name" value="RNA_pol_sigma_r3/r4-like"/>
</dbReference>
<evidence type="ECO:0000313" key="9">
    <source>
        <dbReference type="Proteomes" id="UP000187172"/>
    </source>
</evidence>
<dbReference type="Gene3D" id="1.10.10.10">
    <property type="entry name" value="Winged helix-like DNA-binding domain superfamily/Winged helix DNA-binding domain"/>
    <property type="match status" value="1"/>
</dbReference>
<dbReference type="Pfam" id="PF04542">
    <property type="entry name" value="Sigma70_r2"/>
    <property type="match status" value="1"/>
</dbReference>
<dbReference type="InterPro" id="IPR013325">
    <property type="entry name" value="RNA_pol_sigma_r2"/>
</dbReference>
<dbReference type="SUPFAM" id="SSF88659">
    <property type="entry name" value="Sigma3 and sigma4 domains of RNA polymerase sigma factors"/>
    <property type="match status" value="1"/>
</dbReference>
<name>A0A1R1EAM0_9BACL</name>
<keyword evidence="3" id="KW-0731">Sigma factor</keyword>
<comment type="caution">
    <text evidence="8">The sequence shown here is derived from an EMBL/GenBank/DDBJ whole genome shotgun (WGS) entry which is preliminary data.</text>
</comment>
<keyword evidence="9" id="KW-1185">Reference proteome</keyword>
<gene>
    <name evidence="8" type="ORF">BK138_31280</name>
</gene>
<dbReference type="InterPro" id="IPR039425">
    <property type="entry name" value="RNA_pol_sigma-70-like"/>
</dbReference>
<reference evidence="8 9" key="1">
    <citation type="submission" date="2016-11" db="EMBL/GenBank/DDBJ databases">
        <title>Paenibacillus species isolates.</title>
        <authorList>
            <person name="Beno S.M."/>
        </authorList>
    </citation>
    <scope>NUCLEOTIDE SEQUENCE [LARGE SCALE GENOMIC DNA]</scope>
    <source>
        <strain evidence="8 9">FSL R5-0378</strain>
    </source>
</reference>
<evidence type="ECO:0000256" key="3">
    <source>
        <dbReference type="ARBA" id="ARBA00023082"/>
    </source>
</evidence>
<organism evidence="8 9">
    <name type="scientific">Paenibacillus rhizosphaerae</name>
    <dbReference type="NCBI Taxonomy" id="297318"/>
    <lineage>
        <taxon>Bacteria</taxon>
        <taxon>Bacillati</taxon>
        <taxon>Bacillota</taxon>
        <taxon>Bacilli</taxon>
        <taxon>Bacillales</taxon>
        <taxon>Paenibacillaceae</taxon>
        <taxon>Paenibacillus</taxon>
    </lineage>
</organism>
<evidence type="ECO:0000256" key="2">
    <source>
        <dbReference type="ARBA" id="ARBA00023015"/>
    </source>
</evidence>
<dbReference type="Pfam" id="PF08281">
    <property type="entry name" value="Sigma70_r4_2"/>
    <property type="match status" value="1"/>
</dbReference>
<dbReference type="NCBIfam" id="TIGR02937">
    <property type="entry name" value="sigma70-ECF"/>
    <property type="match status" value="1"/>
</dbReference>
<dbReference type="CDD" id="cd06171">
    <property type="entry name" value="Sigma70_r4"/>
    <property type="match status" value="1"/>
</dbReference>
<protein>
    <recommendedName>
        <fullName evidence="10">RNA polymerase subunit sigma-70</fullName>
    </recommendedName>
</protein>
<evidence type="ECO:0000259" key="7">
    <source>
        <dbReference type="Pfam" id="PF08281"/>
    </source>
</evidence>
<dbReference type="AlphaFoldDB" id="A0A1R1EAM0"/>
<dbReference type="InterPro" id="IPR007627">
    <property type="entry name" value="RNA_pol_sigma70_r2"/>
</dbReference>
<feature type="domain" description="RNA polymerase sigma factor 70 region 4 type 2" evidence="7">
    <location>
        <begin position="103"/>
        <end position="152"/>
    </location>
</feature>
<dbReference type="EMBL" id="MRTP01000016">
    <property type="protein sequence ID" value="OMF48840.1"/>
    <property type="molecule type" value="Genomic_DNA"/>
</dbReference>
<proteinExistence type="inferred from homology"/>